<protein>
    <submittedName>
        <fullName evidence="1">Uncharacterized protein</fullName>
    </submittedName>
</protein>
<feature type="non-terminal residue" evidence="1">
    <location>
        <position position="1"/>
    </location>
</feature>
<comment type="caution">
    <text evidence="1">The sequence shown here is derived from an EMBL/GenBank/DDBJ whole genome shotgun (WGS) entry which is preliminary data.</text>
</comment>
<gene>
    <name evidence="1" type="ORF">ACDH53_27910</name>
</gene>
<evidence type="ECO:0000313" key="2">
    <source>
        <dbReference type="Proteomes" id="UP001569512"/>
    </source>
</evidence>
<evidence type="ECO:0000313" key="1">
    <source>
        <dbReference type="EMBL" id="MFA0941193.1"/>
    </source>
</evidence>
<reference evidence="1 2" key="1">
    <citation type="submission" date="2024-06" db="EMBL/GenBank/DDBJ databases">
        <title>Genome sequences for Pseudomonas syringae strains with characterized LPS.</title>
        <authorList>
            <person name="Baltrus D.A."/>
            <person name="Krings L."/>
        </authorList>
    </citation>
    <scope>NUCLEOTIDE SEQUENCE [LARGE SCALE GENOMIC DNA]</scope>
    <source>
        <strain evidence="1 2">NCPPB2708</strain>
    </source>
</reference>
<dbReference type="EMBL" id="JBGMSU010000200">
    <property type="protein sequence ID" value="MFA0941193.1"/>
    <property type="molecule type" value="Genomic_DNA"/>
</dbReference>
<proteinExistence type="predicted"/>
<organism evidence="1 2">
    <name type="scientific">Pseudomonas tremae</name>
    <dbReference type="NCBI Taxonomy" id="200454"/>
    <lineage>
        <taxon>Bacteria</taxon>
        <taxon>Pseudomonadati</taxon>
        <taxon>Pseudomonadota</taxon>
        <taxon>Gammaproteobacteria</taxon>
        <taxon>Pseudomonadales</taxon>
        <taxon>Pseudomonadaceae</taxon>
        <taxon>Pseudomonas</taxon>
    </lineage>
</organism>
<name>A0ABV4PM84_9PSED</name>
<accession>A0ABV4PM84</accession>
<sequence>RVTLVLWPTFFQIPPLFRKVTWSSRSALDDQVTFRGSHFSLPVPAGEKTGSFCARMRAF</sequence>
<keyword evidence="2" id="KW-1185">Reference proteome</keyword>
<dbReference type="Proteomes" id="UP001569512">
    <property type="component" value="Unassembled WGS sequence"/>
</dbReference>
<dbReference type="RefSeq" id="WP_371904002.1">
    <property type="nucleotide sequence ID" value="NZ_JBGMSU010000200.1"/>
</dbReference>